<reference evidence="5 6" key="1">
    <citation type="submission" date="2019-03" db="EMBL/GenBank/DDBJ databases">
        <title>Dyadobacter AR-3-6 sp. nov., isolated from arctic soil.</title>
        <authorList>
            <person name="Chaudhary D.K."/>
        </authorList>
    </citation>
    <scope>NUCLEOTIDE SEQUENCE [LARGE SCALE GENOMIC DNA]</scope>
    <source>
        <strain evidence="5 6">AR-3-6</strain>
    </source>
</reference>
<dbReference type="PROSITE" id="PS50075">
    <property type="entry name" value="CARRIER"/>
    <property type="match status" value="1"/>
</dbReference>
<keyword evidence="3" id="KW-0963">Cytoplasm</keyword>
<evidence type="ECO:0000313" key="6">
    <source>
        <dbReference type="Proteomes" id="UP000294850"/>
    </source>
</evidence>
<name>A0A4R5DQH7_9BACT</name>
<dbReference type="GO" id="GO:0000035">
    <property type="term" value="F:acyl binding"/>
    <property type="evidence" value="ECO:0007669"/>
    <property type="project" value="TreeGrafter"/>
</dbReference>
<dbReference type="HAMAP" id="MF_01217">
    <property type="entry name" value="Acyl_carrier"/>
    <property type="match status" value="1"/>
</dbReference>
<keyword evidence="3" id="KW-0443">Lipid metabolism</keyword>
<keyword evidence="2 3" id="KW-0597">Phosphoprotein</keyword>
<sequence>MKEQLRTLLSATTGLPGSSITDDASLTHDLGLDSLDTVDLVLQMEDQFKISIPDEDYPKLKTVRSIYEYMQQKVTVAS</sequence>
<dbReference type="GO" id="GO:0005829">
    <property type="term" value="C:cytosol"/>
    <property type="evidence" value="ECO:0007669"/>
    <property type="project" value="TreeGrafter"/>
</dbReference>
<keyword evidence="3" id="KW-0444">Lipid biosynthesis</keyword>
<keyword evidence="6" id="KW-1185">Reference proteome</keyword>
<accession>A0A4R5DQH7</accession>
<keyword evidence="3" id="KW-0276">Fatty acid metabolism</keyword>
<evidence type="ECO:0000313" key="5">
    <source>
        <dbReference type="EMBL" id="TDE16632.1"/>
    </source>
</evidence>
<dbReference type="InterPro" id="IPR036736">
    <property type="entry name" value="ACP-like_sf"/>
</dbReference>
<comment type="pathway">
    <text evidence="3">Lipid metabolism; fatty acid biosynthesis.</text>
</comment>
<dbReference type="AlphaFoldDB" id="A0A4R5DQH7"/>
<dbReference type="UniPathway" id="UPA00094"/>
<dbReference type="GO" id="GO:0009245">
    <property type="term" value="P:lipid A biosynthetic process"/>
    <property type="evidence" value="ECO:0007669"/>
    <property type="project" value="TreeGrafter"/>
</dbReference>
<dbReference type="InterPro" id="IPR009081">
    <property type="entry name" value="PP-bd_ACP"/>
</dbReference>
<dbReference type="PANTHER" id="PTHR20863">
    <property type="entry name" value="ACYL CARRIER PROTEIN"/>
    <property type="match status" value="1"/>
</dbReference>
<gene>
    <name evidence="3" type="primary">acpP</name>
    <name evidence="5" type="ORF">E0F88_10395</name>
</gene>
<dbReference type="InterPro" id="IPR003231">
    <property type="entry name" value="ACP"/>
</dbReference>
<dbReference type="NCBIfam" id="NF002148">
    <property type="entry name" value="PRK00982.1-2"/>
    <property type="match status" value="1"/>
</dbReference>
<evidence type="ECO:0000256" key="2">
    <source>
        <dbReference type="ARBA" id="ARBA00022553"/>
    </source>
</evidence>
<dbReference type="GO" id="GO:0000036">
    <property type="term" value="F:acyl carrier activity"/>
    <property type="evidence" value="ECO:0007669"/>
    <property type="project" value="UniProtKB-UniRule"/>
</dbReference>
<protein>
    <recommendedName>
        <fullName evidence="3">Acyl carrier protein</fullName>
        <shortName evidence="3">ACP</shortName>
    </recommendedName>
</protein>
<evidence type="ECO:0000259" key="4">
    <source>
        <dbReference type="PROSITE" id="PS50075"/>
    </source>
</evidence>
<keyword evidence="1 3" id="KW-0596">Phosphopantetheine</keyword>
<comment type="similarity">
    <text evidence="3">Belongs to the acyl carrier protein (ACP) family.</text>
</comment>
<dbReference type="Pfam" id="PF00550">
    <property type="entry name" value="PP-binding"/>
    <property type="match status" value="1"/>
</dbReference>
<organism evidence="5 6">
    <name type="scientific">Dyadobacter psychrotolerans</name>
    <dbReference type="NCBI Taxonomy" id="2541721"/>
    <lineage>
        <taxon>Bacteria</taxon>
        <taxon>Pseudomonadati</taxon>
        <taxon>Bacteroidota</taxon>
        <taxon>Cytophagia</taxon>
        <taxon>Cytophagales</taxon>
        <taxon>Spirosomataceae</taxon>
        <taxon>Dyadobacter</taxon>
    </lineage>
</organism>
<evidence type="ECO:0000256" key="1">
    <source>
        <dbReference type="ARBA" id="ARBA00022450"/>
    </source>
</evidence>
<feature type="modified residue" description="O-(pantetheine 4'-phosphoryl)serine" evidence="3">
    <location>
        <position position="34"/>
    </location>
</feature>
<comment type="subcellular location">
    <subcellularLocation>
        <location evidence="3">Cytoplasm</location>
    </subcellularLocation>
</comment>
<keyword evidence="3" id="KW-0275">Fatty acid biosynthesis</keyword>
<dbReference type="PANTHER" id="PTHR20863:SF76">
    <property type="entry name" value="CARRIER DOMAIN-CONTAINING PROTEIN"/>
    <property type="match status" value="1"/>
</dbReference>
<dbReference type="SUPFAM" id="SSF47336">
    <property type="entry name" value="ACP-like"/>
    <property type="match status" value="1"/>
</dbReference>
<dbReference type="OrthoDB" id="9804551at2"/>
<evidence type="ECO:0000256" key="3">
    <source>
        <dbReference type="HAMAP-Rule" id="MF_01217"/>
    </source>
</evidence>
<feature type="domain" description="Carrier" evidence="4">
    <location>
        <begin position="1"/>
        <end position="74"/>
    </location>
</feature>
<dbReference type="Gene3D" id="1.10.1200.10">
    <property type="entry name" value="ACP-like"/>
    <property type="match status" value="1"/>
</dbReference>
<dbReference type="GO" id="GO:0016020">
    <property type="term" value="C:membrane"/>
    <property type="evidence" value="ECO:0007669"/>
    <property type="project" value="GOC"/>
</dbReference>
<comment type="PTM">
    <text evidence="3">4'-phosphopantetheine is transferred from CoA to a specific serine of apo-ACP by AcpS. This modification is essential for activity because fatty acids are bound in thioester linkage to the sulfhydryl of the prosthetic group.</text>
</comment>
<comment type="function">
    <text evidence="3">Carrier of the growing fatty acid chain in fatty acid biosynthesis.</text>
</comment>
<dbReference type="Proteomes" id="UP000294850">
    <property type="component" value="Unassembled WGS sequence"/>
</dbReference>
<dbReference type="EMBL" id="SMFL01000003">
    <property type="protein sequence ID" value="TDE16632.1"/>
    <property type="molecule type" value="Genomic_DNA"/>
</dbReference>
<dbReference type="RefSeq" id="WP_131958164.1">
    <property type="nucleotide sequence ID" value="NZ_SMFL01000003.1"/>
</dbReference>
<comment type="caution">
    <text evidence="5">The sequence shown here is derived from an EMBL/GenBank/DDBJ whole genome shotgun (WGS) entry which is preliminary data.</text>
</comment>
<proteinExistence type="inferred from homology"/>